<dbReference type="SUPFAM" id="SSF143791">
    <property type="entry name" value="DUSP-like"/>
    <property type="match status" value="1"/>
</dbReference>
<dbReference type="GO" id="GO:0005634">
    <property type="term" value="C:nucleus"/>
    <property type="evidence" value="ECO:0007669"/>
    <property type="project" value="UniProtKB-SubCell"/>
</dbReference>
<keyword evidence="6" id="KW-0378">Hydrolase</keyword>
<dbReference type="SUPFAM" id="SSF55486">
    <property type="entry name" value="Metalloproteases ('zincins'), catalytic domain"/>
    <property type="match status" value="1"/>
</dbReference>
<dbReference type="SUPFAM" id="SSF54001">
    <property type="entry name" value="Cysteine proteinases"/>
    <property type="match status" value="1"/>
</dbReference>
<evidence type="ECO:0000256" key="6">
    <source>
        <dbReference type="ARBA" id="ARBA00022801"/>
    </source>
</evidence>
<dbReference type="GO" id="GO:0016579">
    <property type="term" value="P:protein deubiquitination"/>
    <property type="evidence" value="ECO:0007669"/>
    <property type="project" value="InterPro"/>
</dbReference>
<dbReference type="GO" id="GO:0005829">
    <property type="term" value="C:cytosol"/>
    <property type="evidence" value="ECO:0007669"/>
    <property type="project" value="TreeGrafter"/>
</dbReference>
<dbReference type="GO" id="GO:0006508">
    <property type="term" value="P:proteolysis"/>
    <property type="evidence" value="ECO:0007669"/>
    <property type="project" value="UniProtKB-KW"/>
</dbReference>
<dbReference type="Pfam" id="PF00443">
    <property type="entry name" value="UCH"/>
    <property type="match status" value="1"/>
</dbReference>
<dbReference type="InterPro" id="IPR038765">
    <property type="entry name" value="Papain-like_cys_pep_sf"/>
</dbReference>
<protein>
    <recommendedName>
        <fullName evidence="3">ubiquitinyl hydrolase 1</fullName>
        <ecNumber evidence="3">3.4.19.12</ecNumber>
    </recommendedName>
</protein>
<dbReference type="PROSITE" id="PS50235">
    <property type="entry name" value="USP_3"/>
    <property type="match status" value="1"/>
</dbReference>
<evidence type="ECO:0000256" key="5">
    <source>
        <dbReference type="ARBA" id="ARBA00022786"/>
    </source>
</evidence>
<feature type="domain" description="Ubiquitin-like" evidence="10">
    <location>
        <begin position="1284"/>
        <end position="1347"/>
    </location>
</feature>
<evidence type="ECO:0000259" key="10">
    <source>
        <dbReference type="PROSITE" id="PS50053"/>
    </source>
</evidence>
<dbReference type="InterPro" id="IPR035927">
    <property type="entry name" value="DUSP-like_sf"/>
</dbReference>
<evidence type="ECO:0000256" key="4">
    <source>
        <dbReference type="ARBA" id="ARBA00022670"/>
    </source>
</evidence>
<evidence type="ECO:0000256" key="9">
    <source>
        <dbReference type="SAM" id="SignalP"/>
    </source>
</evidence>
<dbReference type="GO" id="GO:0004197">
    <property type="term" value="F:cysteine-type endopeptidase activity"/>
    <property type="evidence" value="ECO:0007669"/>
    <property type="project" value="InterPro"/>
</dbReference>
<evidence type="ECO:0000313" key="12">
    <source>
        <dbReference type="EMBL" id="PVD36729.1"/>
    </source>
</evidence>
<feature type="compositionally biased region" description="Basic and acidic residues" evidence="8">
    <location>
        <begin position="957"/>
        <end position="979"/>
    </location>
</feature>
<dbReference type="InterPro" id="IPR044743">
    <property type="entry name" value="Ubl_USP48"/>
</dbReference>
<comment type="caution">
    <text evidence="12">The sequence shown here is derived from an EMBL/GenBank/DDBJ whole genome shotgun (WGS) entry which is preliminary data.</text>
</comment>
<evidence type="ECO:0000256" key="2">
    <source>
        <dbReference type="ARBA" id="ARBA00009085"/>
    </source>
</evidence>
<dbReference type="Gene3D" id="3.90.70.10">
    <property type="entry name" value="Cysteine proteinases"/>
    <property type="match status" value="1"/>
</dbReference>
<dbReference type="GO" id="GO:0004843">
    <property type="term" value="F:cysteine-type deubiquitinase activity"/>
    <property type="evidence" value="ECO:0007669"/>
    <property type="project" value="UniProtKB-EC"/>
</dbReference>
<dbReference type="CDD" id="cd01795">
    <property type="entry name" value="Ubl_USP48"/>
    <property type="match status" value="1"/>
</dbReference>
<comment type="similarity">
    <text evidence="2">Belongs to the peptidase C19 family.</text>
</comment>
<evidence type="ECO:0000256" key="1">
    <source>
        <dbReference type="ARBA" id="ARBA00000707"/>
    </source>
</evidence>
<keyword evidence="7" id="KW-0788">Thiol protease</keyword>
<dbReference type="InterPro" id="IPR029071">
    <property type="entry name" value="Ubiquitin-like_domsf"/>
</dbReference>
<keyword evidence="9" id="KW-0732">Signal</keyword>
<gene>
    <name evidence="12" type="ORF">C0Q70_03716</name>
</gene>
<dbReference type="STRING" id="400727.A0A2T7PTI9"/>
<feature type="chain" id="PRO_5015667493" description="ubiquitinyl hydrolase 1" evidence="9">
    <location>
        <begin position="19"/>
        <end position="1374"/>
    </location>
</feature>
<dbReference type="InterPro" id="IPR050164">
    <property type="entry name" value="Peptidase_C19"/>
</dbReference>
<dbReference type="InterPro" id="IPR057775">
    <property type="entry name" value="USP48_dom"/>
</dbReference>
<organism evidence="12 13">
    <name type="scientific">Pomacea canaliculata</name>
    <name type="common">Golden apple snail</name>
    <dbReference type="NCBI Taxonomy" id="400727"/>
    <lineage>
        <taxon>Eukaryota</taxon>
        <taxon>Metazoa</taxon>
        <taxon>Spiralia</taxon>
        <taxon>Lophotrochozoa</taxon>
        <taxon>Mollusca</taxon>
        <taxon>Gastropoda</taxon>
        <taxon>Caenogastropoda</taxon>
        <taxon>Architaenioglossa</taxon>
        <taxon>Ampullarioidea</taxon>
        <taxon>Ampullariidae</taxon>
        <taxon>Pomacea</taxon>
    </lineage>
</organism>
<feature type="domain" description="USP" evidence="11">
    <location>
        <begin position="485"/>
        <end position="809"/>
    </location>
</feature>
<accession>A0A2T7PTI9</accession>
<keyword evidence="5" id="KW-0833">Ubl conjugation pathway</keyword>
<evidence type="ECO:0000256" key="8">
    <source>
        <dbReference type="SAM" id="MobiDB-lite"/>
    </source>
</evidence>
<dbReference type="EC" id="3.4.19.12" evidence="3"/>
<comment type="catalytic activity">
    <reaction evidence="1">
        <text>Thiol-dependent hydrolysis of ester, thioester, amide, peptide and isopeptide bonds formed by the C-terminal Gly of ubiquitin (a 76-residue protein attached to proteins as an intracellular targeting signal).</text>
        <dbReference type="EC" id="3.4.19.12"/>
    </reaction>
</comment>
<proteinExistence type="inferred from homology"/>
<dbReference type="InterPro" id="IPR000626">
    <property type="entry name" value="Ubiquitin-like_dom"/>
</dbReference>
<dbReference type="InterPro" id="IPR001394">
    <property type="entry name" value="Peptidase_C19_UCH"/>
</dbReference>
<feature type="signal peptide" evidence="9">
    <location>
        <begin position="1"/>
        <end position="18"/>
    </location>
</feature>
<evidence type="ECO:0000313" key="13">
    <source>
        <dbReference type="Proteomes" id="UP000245119"/>
    </source>
</evidence>
<reference evidence="12 13" key="1">
    <citation type="submission" date="2018-04" db="EMBL/GenBank/DDBJ databases">
        <title>The genome of golden apple snail Pomacea canaliculata provides insight into stress tolerance and invasive adaptation.</title>
        <authorList>
            <person name="Liu C."/>
            <person name="Liu B."/>
            <person name="Ren Y."/>
            <person name="Zhang Y."/>
            <person name="Wang H."/>
            <person name="Li S."/>
            <person name="Jiang F."/>
            <person name="Yin L."/>
            <person name="Zhang G."/>
            <person name="Qian W."/>
            <person name="Fan W."/>
        </authorList>
    </citation>
    <scope>NUCLEOTIDE SEQUENCE [LARGE SCALE GENOMIC DNA]</scope>
    <source>
        <strain evidence="12">SZHN2017</strain>
        <tissue evidence="12">Muscle</tissue>
    </source>
</reference>
<dbReference type="Pfam" id="PF24543">
    <property type="entry name" value="Usp-48"/>
    <property type="match status" value="1"/>
</dbReference>
<dbReference type="Gene3D" id="3.30.2230.10">
    <property type="entry name" value="DUSP-like"/>
    <property type="match status" value="1"/>
</dbReference>
<dbReference type="Proteomes" id="UP000245119">
    <property type="component" value="Linkage Group LG2"/>
</dbReference>
<dbReference type="EMBL" id="PZQS01000002">
    <property type="protein sequence ID" value="PVD36729.1"/>
    <property type="molecule type" value="Genomic_DNA"/>
</dbReference>
<evidence type="ECO:0000256" key="7">
    <source>
        <dbReference type="ARBA" id="ARBA00022807"/>
    </source>
</evidence>
<keyword evidence="13" id="KW-1185">Reference proteome</keyword>
<feature type="region of interest" description="Disordered" evidence="8">
    <location>
        <begin position="1228"/>
        <end position="1285"/>
    </location>
</feature>
<dbReference type="SUPFAM" id="SSF54236">
    <property type="entry name" value="Ubiquitin-like"/>
    <property type="match status" value="1"/>
</dbReference>
<keyword evidence="4" id="KW-0645">Protease</keyword>
<dbReference type="OrthoDB" id="6040087at2759"/>
<dbReference type="PANTHER" id="PTHR24006">
    <property type="entry name" value="UBIQUITIN CARBOXYL-TERMINAL HYDROLASE"/>
    <property type="match status" value="1"/>
</dbReference>
<dbReference type="PANTHER" id="PTHR24006:SF722">
    <property type="entry name" value="UBIQUITIN CARBOXYL-TERMINAL HYDROLASE 48"/>
    <property type="match status" value="1"/>
</dbReference>
<sequence>MDTMFILILCLMVACSQAGLNDISGRQLRDMLEDEEFVDHASRVVQAADAAGYEVAALYGESLETGEHRRVSAILLLKRYSLTKRDIEAHVAHPSTESRNFQLRLTSGERLHMSLTKRSVLAPDLTVVERLQNGTGKSRPQVRDCFFSGSLESGHASLSLCDGKVTGAIHSKDRDIQLHPLPEDVAWNHHDEGDPPLLMLLTWSNVTDDEPPSPADFIEVQENDTKYNSKKPKGKRSVKDKNMTIEVGVYLDRLFIKKVQESLGISSNQELTELIAAKWSGISGVLNSPSMRQYGWNINIKIVSLEIWRKNPGNRCNETKGTGIPKDNLRTEVALRYHQGTGRQFVFEIHELGHSLGLMHDYQMPQCSGQKKGFMANVQSVLSPCYAKTLDSLFRIMPPKLQLDKAAWQWVTDVVDPQEVTKSHVDIAYRCNLKPCPKGECKRNCRGNPFCLNALGEKRWFEDLDESRWNDFDPESERRPEGHFVGLKNLGATCYVNTFLQLMFHNASVRNALYQWRDPDMPSDPDADWKPTSICGHLQLIFGLLKYSKRLYIDPTPLIEALGLDTHEQQDAQEFSKLFLTVLEGALSSELLGPGTNIIQEQFSGIYCYITRCQKCGSESSCQATFYELDINICGHKLFKCLTSRFSKGEEKLEGENQYMCDTCSSKQNAVRSIRLQTLPPVLNLQLLRFVFDVKKGQKKKLNTYVQFGDILDMSRYLDQPDLPDNSSEKTEKAPRGGKGLYSSRNAYMLVYRLIEEKIEAVMHYIERDNAMFEDWIQDIVLTRDANIFSGKEQQLRVRELYSGLIRQLPDEPFEWFPIDWITKWLTDPEKATQIDCSQYLCPHQCLHPDMVSRMKAVSVDGASELYKIFGGGPRLNGIGAMCEECVRLRCKELKFRHMVAEDGKFLNTALRQVTQSPTMYWVGKASLRSWKRHALAKLDVPYSVVDTSSNNNVLENGEKEEERHVDCDQETGQEDRNGGDNGMSDGALDDADLSGAFNSEIVCKEHGELIPDENCRRLVTDAAWSRLCSYFPDCPQFDHSSPVCTHCLEKIEEEKEHHDVTRQLYSRQKSDLHMLYLGRNRPKPPNLNGQQVFVVSAEFIEDWRKFVRTRDTMRKGPLEEICNTKLLCDHKKLLFPVEEAEYNTENGLVLLWEEEWRTLTEHYRYDIAIEVMSVEEENGNRSTITIPETCDQCVAQRLQMEEEQKFSFDQATIFVRKVLPDAVSSLNSLDSESTKDDDDPDFQESAQVKPSSDGEPSLAKRQKLEDSALRKSQRHRKQRGEKEVRISSAMTLKEFKIKVMNQFSIPTFDQVLTLDGRTITDNEATLGQLRFYPGCLVLVTADQPSQDTSSVIDDILSARRPEEGFKGTNLLSR</sequence>
<name>A0A2T7PTI9_POMCA</name>
<dbReference type="InterPro" id="IPR028889">
    <property type="entry name" value="USP"/>
</dbReference>
<evidence type="ECO:0000256" key="3">
    <source>
        <dbReference type="ARBA" id="ARBA00012759"/>
    </source>
</evidence>
<evidence type="ECO:0000259" key="11">
    <source>
        <dbReference type="PROSITE" id="PS50235"/>
    </source>
</evidence>
<dbReference type="PROSITE" id="PS50053">
    <property type="entry name" value="UBIQUITIN_2"/>
    <property type="match status" value="1"/>
</dbReference>
<feature type="region of interest" description="Disordered" evidence="8">
    <location>
        <begin position="950"/>
        <end position="990"/>
    </location>
</feature>